<dbReference type="PANTHER" id="PTHR30231:SF4">
    <property type="entry name" value="PROTEIN NEN2"/>
    <property type="match status" value="1"/>
</dbReference>
<dbReference type="GO" id="GO:0005829">
    <property type="term" value="C:cytosol"/>
    <property type="evidence" value="ECO:0007669"/>
    <property type="project" value="TreeGrafter"/>
</dbReference>
<dbReference type="Proteomes" id="UP000261739">
    <property type="component" value="Unassembled WGS sequence"/>
</dbReference>
<dbReference type="SMART" id="SM00479">
    <property type="entry name" value="EXOIII"/>
    <property type="match status" value="1"/>
</dbReference>
<evidence type="ECO:0000313" key="5">
    <source>
        <dbReference type="EMBL" id="HCT13415.1"/>
    </source>
</evidence>
<evidence type="ECO:0000256" key="2">
    <source>
        <dbReference type="ARBA" id="ARBA00022801"/>
    </source>
</evidence>
<reference evidence="5 6" key="1">
    <citation type="journal article" date="2018" name="Nat. Biotechnol.">
        <title>A standardized bacterial taxonomy based on genome phylogeny substantially revises the tree of life.</title>
        <authorList>
            <person name="Parks D.H."/>
            <person name="Chuvochina M."/>
            <person name="Waite D.W."/>
            <person name="Rinke C."/>
            <person name="Skarshewski A."/>
            <person name="Chaumeil P.A."/>
            <person name="Hugenholtz P."/>
        </authorList>
    </citation>
    <scope>NUCLEOTIDE SEQUENCE [LARGE SCALE GENOMIC DNA]</scope>
    <source>
        <strain evidence="5">UBA11247</strain>
    </source>
</reference>
<dbReference type="STRING" id="863239.GCA_000213935_02358"/>
<dbReference type="InterPro" id="IPR012337">
    <property type="entry name" value="RNaseH-like_sf"/>
</dbReference>
<sequence>MRWGRDRRATAAAKATGALGNFYRTPAPDPETGLADLPLLAVDVETTGLDPRRDRLLSIGWVPVDGRHITLAGARELVLTGQTGPAGVGQSATLHGLTDDALAGGVPVEEALGELLTALSGRALLAHFADIETGFLSVACRRAFGARLEVPTVDTLELERRHMERMATLPRGEDLRLPRVRSRYGLPDYRSHRAVTDAQACAELYLALTEPEPGRREYRTLGELRT</sequence>
<gene>
    <name evidence="5" type="ORF">DIW82_01100</name>
</gene>
<dbReference type="CDD" id="cd06127">
    <property type="entry name" value="DEDDh"/>
    <property type="match status" value="1"/>
</dbReference>
<name>A0A3D4SWC7_9CORY</name>
<dbReference type="GO" id="GO:0008408">
    <property type="term" value="F:3'-5' exonuclease activity"/>
    <property type="evidence" value="ECO:0007669"/>
    <property type="project" value="TreeGrafter"/>
</dbReference>
<evidence type="ECO:0000256" key="1">
    <source>
        <dbReference type="ARBA" id="ARBA00022722"/>
    </source>
</evidence>
<keyword evidence="3" id="KW-0269">Exonuclease</keyword>
<protein>
    <submittedName>
        <fullName evidence="5">DNA polymerase III subunit epsilon</fullName>
    </submittedName>
</protein>
<accession>A0A3D4SWC7</accession>
<dbReference type="RefSeq" id="WP_010119102.1">
    <property type="nucleotide sequence ID" value="NZ_DAITTW010000078.1"/>
</dbReference>
<dbReference type="Pfam" id="PF00929">
    <property type="entry name" value="RNase_T"/>
    <property type="match status" value="1"/>
</dbReference>
<organism evidence="5 6">
    <name type="scientific">Corynebacterium nuruki</name>
    <dbReference type="NCBI Taxonomy" id="1032851"/>
    <lineage>
        <taxon>Bacteria</taxon>
        <taxon>Bacillati</taxon>
        <taxon>Actinomycetota</taxon>
        <taxon>Actinomycetes</taxon>
        <taxon>Mycobacteriales</taxon>
        <taxon>Corynebacteriaceae</taxon>
        <taxon>Corynebacterium</taxon>
    </lineage>
</organism>
<dbReference type="GO" id="GO:0003676">
    <property type="term" value="F:nucleic acid binding"/>
    <property type="evidence" value="ECO:0007669"/>
    <property type="project" value="InterPro"/>
</dbReference>
<evidence type="ECO:0000313" key="6">
    <source>
        <dbReference type="Proteomes" id="UP000261739"/>
    </source>
</evidence>
<dbReference type="Gene3D" id="3.30.420.10">
    <property type="entry name" value="Ribonuclease H-like superfamily/Ribonuclease H"/>
    <property type="match status" value="1"/>
</dbReference>
<keyword evidence="1" id="KW-0540">Nuclease</keyword>
<proteinExistence type="predicted"/>
<feature type="domain" description="Exonuclease" evidence="4">
    <location>
        <begin position="38"/>
        <end position="214"/>
    </location>
</feature>
<keyword evidence="2" id="KW-0378">Hydrolase</keyword>
<dbReference type="AlphaFoldDB" id="A0A3D4SWC7"/>
<evidence type="ECO:0000259" key="4">
    <source>
        <dbReference type="SMART" id="SM00479"/>
    </source>
</evidence>
<dbReference type="SUPFAM" id="SSF53098">
    <property type="entry name" value="Ribonuclease H-like"/>
    <property type="match status" value="1"/>
</dbReference>
<dbReference type="EMBL" id="DQID01000026">
    <property type="protein sequence ID" value="HCT13415.1"/>
    <property type="molecule type" value="Genomic_DNA"/>
</dbReference>
<comment type="caution">
    <text evidence="5">The sequence shown here is derived from an EMBL/GenBank/DDBJ whole genome shotgun (WGS) entry which is preliminary data.</text>
</comment>
<dbReference type="PANTHER" id="PTHR30231">
    <property type="entry name" value="DNA POLYMERASE III SUBUNIT EPSILON"/>
    <property type="match status" value="1"/>
</dbReference>
<evidence type="ECO:0000256" key="3">
    <source>
        <dbReference type="ARBA" id="ARBA00022839"/>
    </source>
</evidence>
<dbReference type="InterPro" id="IPR036397">
    <property type="entry name" value="RNaseH_sf"/>
</dbReference>
<dbReference type="InterPro" id="IPR013520">
    <property type="entry name" value="Ribonucl_H"/>
</dbReference>